<dbReference type="GO" id="GO:0016740">
    <property type="term" value="F:transferase activity"/>
    <property type="evidence" value="ECO:0007669"/>
    <property type="project" value="UniProtKB-KW"/>
</dbReference>
<dbReference type="Pfam" id="PF03734">
    <property type="entry name" value="YkuD"/>
    <property type="match status" value="1"/>
</dbReference>
<evidence type="ECO:0000256" key="2">
    <source>
        <dbReference type="ARBA" id="ARBA00022679"/>
    </source>
</evidence>
<evidence type="ECO:0000313" key="9">
    <source>
        <dbReference type="EMBL" id="KRM09119.1"/>
    </source>
</evidence>
<keyword evidence="4 6" id="KW-0573">Peptidoglycan synthesis</keyword>
<dbReference type="OrthoDB" id="177750at2"/>
<dbReference type="CDD" id="cd16913">
    <property type="entry name" value="YkuD_like"/>
    <property type="match status" value="1"/>
</dbReference>
<dbReference type="GO" id="GO:0005576">
    <property type="term" value="C:extracellular region"/>
    <property type="evidence" value="ECO:0007669"/>
    <property type="project" value="TreeGrafter"/>
</dbReference>
<keyword evidence="5 6" id="KW-0961">Cell wall biogenesis/degradation</keyword>
<dbReference type="InterPro" id="IPR005490">
    <property type="entry name" value="LD_TPept_cat_dom"/>
</dbReference>
<proteinExistence type="predicted"/>
<dbReference type="PANTHER" id="PTHR30582:SF2">
    <property type="entry name" value="L,D-TRANSPEPTIDASE YCIB-RELATED"/>
    <property type="match status" value="1"/>
</dbReference>
<evidence type="ECO:0000259" key="8">
    <source>
        <dbReference type="PROSITE" id="PS52029"/>
    </source>
</evidence>
<reference evidence="9 10" key="1">
    <citation type="journal article" date="2015" name="Genome Announc.">
        <title>Expanding the biotechnology potential of lactobacilli through comparative genomics of 213 strains and associated genera.</title>
        <authorList>
            <person name="Sun Z."/>
            <person name="Harris H.M."/>
            <person name="McCann A."/>
            <person name="Guo C."/>
            <person name="Argimon S."/>
            <person name="Zhang W."/>
            <person name="Yang X."/>
            <person name="Jeffery I.B."/>
            <person name="Cooney J.C."/>
            <person name="Kagawa T.F."/>
            <person name="Liu W."/>
            <person name="Song Y."/>
            <person name="Salvetti E."/>
            <person name="Wrobel A."/>
            <person name="Rasinkangas P."/>
            <person name="Parkhill J."/>
            <person name="Rea M.C."/>
            <person name="O'Sullivan O."/>
            <person name="Ritari J."/>
            <person name="Douillard F.P."/>
            <person name="Paul Ross R."/>
            <person name="Yang R."/>
            <person name="Briner A.E."/>
            <person name="Felis G.E."/>
            <person name="de Vos W.M."/>
            <person name="Barrangou R."/>
            <person name="Klaenhammer T.R."/>
            <person name="Caufield P.W."/>
            <person name="Cui Y."/>
            <person name="Zhang H."/>
            <person name="O'Toole P.W."/>
        </authorList>
    </citation>
    <scope>NUCLEOTIDE SEQUENCE [LARGE SCALE GENOMIC DNA]</scope>
    <source>
        <strain evidence="9 10">DSM 17758</strain>
    </source>
</reference>
<evidence type="ECO:0000256" key="4">
    <source>
        <dbReference type="ARBA" id="ARBA00022984"/>
    </source>
</evidence>
<dbReference type="InterPro" id="IPR050979">
    <property type="entry name" value="LD-transpeptidase"/>
</dbReference>
<comment type="caution">
    <text evidence="9">The sequence shown here is derived from an EMBL/GenBank/DDBJ whole genome shotgun (WGS) entry which is preliminary data.</text>
</comment>
<dbReference type="EMBL" id="AZFX01000059">
    <property type="protein sequence ID" value="KRM09119.1"/>
    <property type="molecule type" value="Genomic_DNA"/>
</dbReference>
<name>A0A0R1VUM4_9LACO</name>
<dbReference type="GO" id="GO:0071972">
    <property type="term" value="F:peptidoglycan L,D-transpeptidase activity"/>
    <property type="evidence" value="ECO:0007669"/>
    <property type="project" value="TreeGrafter"/>
</dbReference>
<evidence type="ECO:0000256" key="3">
    <source>
        <dbReference type="ARBA" id="ARBA00022960"/>
    </source>
</evidence>
<protein>
    <recommendedName>
        <fullName evidence="8">L,D-TPase catalytic domain-containing protein</fullName>
    </recommendedName>
</protein>
<dbReference type="GO" id="GO:0018104">
    <property type="term" value="P:peptidoglycan-protein cross-linking"/>
    <property type="evidence" value="ECO:0007669"/>
    <property type="project" value="TreeGrafter"/>
</dbReference>
<evidence type="ECO:0000313" key="10">
    <source>
        <dbReference type="Proteomes" id="UP000051315"/>
    </source>
</evidence>
<feature type="active site" description="Proton donor/acceptor" evidence="6">
    <location>
        <position position="168"/>
    </location>
</feature>
<evidence type="ECO:0000256" key="6">
    <source>
        <dbReference type="PROSITE-ProRule" id="PRU01373"/>
    </source>
</evidence>
<dbReference type="PATRIC" id="fig|1423735.3.peg.1836"/>
<feature type="domain" description="L,D-TPase catalytic" evidence="8">
    <location>
        <begin position="95"/>
        <end position="218"/>
    </location>
</feature>
<feature type="transmembrane region" description="Helical" evidence="7">
    <location>
        <begin position="7"/>
        <end position="28"/>
    </location>
</feature>
<feature type="active site" description="Nucleophile" evidence="6">
    <location>
        <position position="194"/>
    </location>
</feature>
<evidence type="ECO:0000256" key="5">
    <source>
        <dbReference type="ARBA" id="ARBA00023316"/>
    </source>
</evidence>
<sequence>MRKQDRLLITGITLSLLVVIGLFSWALIHDHQQPTAKVAVVHQVNKKQDKTAQHHSQKIQTAKKAAAKVTRAQQKLLWKKPTGGKYPTLNTSHTLKLTVSLDKQRVYLDDLTSQERLYTMICSSGLNQTTPQGTYAIQERGDHFYNSALNEGANYWVSWLHHGVYLFHSIPTDVKGNYEAAEGEKLGQPASHGCIRLSIPDAKWLYDKIPQGTTVVVGA</sequence>
<dbReference type="InterPro" id="IPR038063">
    <property type="entry name" value="Transpep_catalytic_dom"/>
</dbReference>
<dbReference type="Proteomes" id="UP000051315">
    <property type="component" value="Unassembled WGS sequence"/>
</dbReference>
<evidence type="ECO:0000256" key="7">
    <source>
        <dbReference type="SAM" id="Phobius"/>
    </source>
</evidence>
<dbReference type="SUPFAM" id="SSF141523">
    <property type="entry name" value="L,D-transpeptidase catalytic domain-like"/>
    <property type="match status" value="1"/>
</dbReference>
<dbReference type="PROSITE" id="PS52029">
    <property type="entry name" value="LD_TPASE"/>
    <property type="match status" value="1"/>
</dbReference>
<keyword evidence="2" id="KW-0808">Transferase</keyword>
<comment type="pathway">
    <text evidence="1 6">Cell wall biogenesis; peptidoglycan biosynthesis.</text>
</comment>
<keyword evidence="7" id="KW-1133">Transmembrane helix</keyword>
<dbReference type="Gene3D" id="2.40.440.10">
    <property type="entry name" value="L,D-transpeptidase catalytic domain-like"/>
    <property type="match status" value="1"/>
</dbReference>
<dbReference type="STRING" id="1423735.FC15_GL001769"/>
<evidence type="ECO:0000256" key="1">
    <source>
        <dbReference type="ARBA" id="ARBA00004752"/>
    </source>
</evidence>
<keyword evidence="10" id="KW-1185">Reference proteome</keyword>
<dbReference type="UniPathway" id="UPA00219"/>
<dbReference type="PANTHER" id="PTHR30582">
    <property type="entry name" value="L,D-TRANSPEPTIDASE"/>
    <property type="match status" value="1"/>
</dbReference>
<keyword evidence="7" id="KW-0812">Transmembrane</keyword>
<keyword evidence="7" id="KW-0472">Membrane</keyword>
<dbReference type="GO" id="GO:0008360">
    <property type="term" value="P:regulation of cell shape"/>
    <property type="evidence" value="ECO:0007669"/>
    <property type="project" value="UniProtKB-UniRule"/>
</dbReference>
<accession>A0A0R1VUM4</accession>
<keyword evidence="3 6" id="KW-0133">Cell shape</keyword>
<organism evidence="9 10">
    <name type="scientific">Lapidilactobacillus concavus DSM 17758</name>
    <dbReference type="NCBI Taxonomy" id="1423735"/>
    <lineage>
        <taxon>Bacteria</taxon>
        <taxon>Bacillati</taxon>
        <taxon>Bacillota</taxon>
        <taxon>Bacilli</taxon>
        <taxon>Lactobacillales</taxon>
        <taxon>Lactobacillaceae</taxon>
        <taxon>Lapidilactobacillus</taxon>
    </lineage>
</organism>
<gene>
    <name evidence="9" type="ORF">FC15_GL001769</name>
</gene>
<dbReference type="AlphaFoldDB" id="A0A0R1VUM4"/>
<dbReference type="RefSeq" id="WP_057824823.1">
    <property type="nucleotide sequence ID" value="NZ_AZFX01000059.1"/>
</dbReference>
<dbReference type="GO" id="GO:0071555">
    <property type="term" value="P:cell wall organization"/>
    <property type="evidence" value="ECO:0007669"/>
    <property type="project" value="UniProtKB-UniRule"/>
</dbReference>